<proteinExistence type="predicted"/>
<evidence type="ECO:0008006" key="5">
    <source>
        <dbReference type="Google" id="ProtNLM"/>
    </source>
</evidence>
<feature type="transmembrane region" description="Helical" evidence="2">
    <location>
        <begin position="344"/>
        <end position="371"/>
    </location>
</feature>
<dbReference type="Proteomes" id="UP000280296">
    <property type="component" value="Unassembled WGS sequence"/>
</dbReference>
<feature type="transmembrane region" description="Helical" evidence="2">
    <location>
        <begin position="140"/>
        <end position="159"/>
    </location>
</feature>
<organism evidence="3 4">
    <name type="scientific">Tautonia sociabilis</name>
    <dbReference type="NCBI Taxonomy" id="2080755"/>
    <lineage>
        <taxon>Bacteria</taxon>
        <taxon>Pseudomonadati</taxon>
        <taxon>Planctomycetota</taxon>
        <taxon>Planctomycetia</taxon>
        <taxon>Isosphaerales</taxon>
        <taxon>Isosphaeraceae</taxon>
        <taxon>Tautonia</taxon>
    </lineage>
</organism>
<feature type="transmembrane region" description="Helical" evidence="2">
    <location>
        <begin position="465"/>
        <end position="482"/>
    </location>
</feature>
<feature type="transmembrane region" description="Helical" evidence="2">
    <location>
        <begin position="114"/>
        <end position="133"/>
    </location>
</feature>
<feature type="region of interest" description="Disordered" evidence="1">
    <location>
        <begin position="789"/>
        <end position="818"/>
    </location>
</feature>
<reference evidence="3 4" key="1">
    <citation type="submission" date="2018-12" db="EMBL/GenBank/DDBJ databases">
        <authorList>
            <person name="Toschakov S.V."/>
        </authorList>
    </citation>
    <scope>NUCLEOTIDE SEQUENCE [LARGE SCALE GENOMIC DNA]</scope>
    <source>
        <strain evidence="3 4">GM2012</strain>
    </source>
</reference>
<dbReference type="PANTHER" id="PTHR38454">
    <property type="entry name" value="INTEGRAL MEMBRANE PROTEIN-RELATED"/>
    <property type="match status" value="1"/>
</dbReference>
<gene>
    <name evidence="3" type="ORF">TsocGM_23790</name>
</gene>
<reference evidence="3 4" key="2">
    <citation type="submission" date="2019-01" db="EMBL/GenBank/DDBJ databases">
        <title>Tautonia sociabilis, a novel thermotolerant planctomycete of Isosphaeraceae family, isolated from a 4000 m deep subterranean habitat.</title>
        <authorList>
            <person name="Kovaleva O.L."/>
            <person name="Elcheninov A.G."/>
            <person name="Van Heerden E."/>
            <person name="Toshchakov S.V."/>
            <person name="Novikov A."/>
            <person name="Bonch-Osmolovskaya E.A."/>
            <person name="Kublanov I.V."/>
        </authorList>
    </citation>
    <scope>NUCLEOTIDE SEQUENCE [LARGE SCALE GENOMIC DNA]</scope>
    <source>
        <strain evidence="3 4">GM2012</strain>
    </source>
</reference>
<evidence type="ECO:0000313" key="4">
    <source>
        <dbReference type="Proteomes" id="UP000280296"/>
    </source>
</evidence>
<sequence length="818" mass="84936">MGRIVGGAGVAAILAAALLLGFSGLVAAPGSLIVDGERPWVDEGHPPGSRPIGNDLTALFLPRHLWQSWWWHQGARIPRWDPRGFAGRPNAGNPQAGIWYPPTWLSWTSGSPAAPGWLTVAHLFWAGLGAAALGRAVGLGGAGATAAGAVFMVNPYVIAQVCEGHLPHVWAASWMPWAFLGAVRMRRGERIGRVLLPTSLAMALLAGHPQEGLYLALALGAWAAADGLAALRGRPGPMRSGQVVARWGIALGLGVGLAAVDWVPALAARPWVAGPLGGEGGGGSGPYHLHGSNAWQLLSPRALGGPSDYLGRGNWWESLCSIGWAPLVLLAVGVAGFPERRAVLGWCALLGGSLVHAAGEGLGLAAIVGGLPGFEGVRVPARSLFLAATAAAVLAGMGVEVVSRTIDRPRAVRRARRYGATVALIALAVALAAALPIERGSHDDSIRSLAIRSAMACRRIAGDGLTVSSALATGIALVWAAIRPAEGREAAWFLVGVAIVELAATAAMAVPLCPPERFLSPDAVSRAIARVRPPGAFRVRALDRIYSDLDAWRDGVEKTNLNDLFQLRRPAELYRALYPIFDEPGPRSGTPRTLDPRLAREALDRLGVGLVVTDRPVRLPVGPVVASASRGGEPISIRAHPGALPRAYVVPDAEVVPGEEEGAALDRLADVDPIAVVLMGLDPLAGLEGPRQPFTPARFEAVDPDLVVVRVATEAPGLLVVLDAWMPGWSASVDGEPAPVCRGDHAFRVVPITRGGSHEVVLTYRAPGLGIGSAITAASLAVMLAGAARRGTRKSRGDDPLGLPLSGGGRPPPGEEAG</sequence>
<feature type="transmembrane region" description="Helical" evidence="2">
    <location>
        <begin position="383"/>
        <end position="406"/>
    </location>
</feature>
<feature type="transmembrane region" description="Helical" evidence="2">
    <location>
        <begin position="243"/>
        <end position="263"/>
    </location>
</feature>
<dbReference type="RefSeq" id="WP_126727952.1">
    <property type="nucleotide sequence ID" value="NZ_RYZH01000074.1"/>
</dbReference>
<name>A0A432MCT1_9BACT</name>
<dbReference type="OrthoDB" id="9772884at2"/>
<feature type="transmembrane region" description="Helical" evidence="2">
    <location>
        <begin position="315"/>
        <end position="337"/>
    </location>
</feature>
<protein>
    <recommendedName>
        <fullName evidence="5">YfhO family protein</fullName>
    </recommendedName>
</protein>
<evidence type="ECO:0000256" key="2">
    <source>
        <dbReference type="SAM" id="Phobius"/>
    </source>
</evidence>
<keyword evidence="4" id="KW-1185">Reference proteome</keyword>
<feature type="transmembrane region" description="Helical" evidence="2">
    <location>
        <begin position="213"/>
        <end position="231"/>
    </location>
</feature>
<dbReference type="PANTHER" id="PTHR38454:SF1">
    <property type="entry name" value="INTEGRAL MEMBRANE PROTEIN"/>
    <property type="match status" value="1"/>
</dbReference>
<dbReference type="AlphaFoldDB" id="A0A432MCT1"/>
<dbReference type="EMBL" id="RYZH01000074">
    <property type="protein sequence ID" value="RUL82211.1"/>
    <property type="molecule type" value="Genomic_DNA"/>
</dbReference>
<keyword evidence="2" id="KW-0472">Membrane</keyword>
<evidence type="ECO:0000256" key="1">
    <source>
        <dbReference type="SAM" id="MobiDB-lite"/>
    </source>
</evidence>
<accession>A0A432MCT1</accession>
<comment type="caution">
    <text evidence="3">The sequence shown here is derived from an EMBL/GenBank/DDBJ whole genome shotgun (WGS) entry which is preliminary data.</text>
</comment>
<keyword evidence="2" id="KW-0812">Transmembrane</keyword>
<keyword evidence="2" id="KW-1133">Transmembrane helix</keyword>
<feature type="transmembrane region" description="Helical" evidence="2">
    <location>
        <begin position="768"/>
        <end position="788"/>
    </location>
</feature>
<feature type="transmembrane region" description="Helical" evidence="2">
    <location>
        <begin position="491"/>
        <end position="512"/>
    </location>
</feature>
<evidence type="ECO:0000313" key="3">
    <source>
        <dbReference type="EMBL" id="RUL82211.1"/>
    </source>
</evidence>
<dbReference type="InterPro" id="IPR018580">
    <property type="entry name" value="Uncharacterised_YfhO"/>
</dbReference>
<feature type="transmembrane region" description="Helical" evidence="2">
    <location>
        <begin position="418"/>
        <end position="437"/>
    </location>
</feature>